<proteinExistence type="predicted"/>
<gene>
    <name evidence="1" type="ORF">R1sor_027191</name>
</gene>
<protein>
    <submittedName>
        <fullName evidence="1">Uncharacterized protein</fullName>
    </submittedName>
</protein>
<comment type="caution">
    <text evidence="1">The sequence shown here is derived from an EMBL/GenBank/DDBJ whole genome shotgun (WGS) entry which is preliminary data.</text>
</comment>
<evidence type="ECO:0000313" key="1">
    <source>
        <dbReference type="EMBL" id="KAL3677243.1"/>
    </source>
</evidence>
<dbReference type="EMBL" id="JBJQOH010000008">
    <property type="protein sequence ID" value="KAL3677243.1"/>
    <property type="molecule type" value="Genomic_DNA"/>
</dbReference>
<evidence type="ECO:0000313" key="2">
    <source>
        <dbReference type="Proteomes" id="UP001633002"/>
    </source>
</evidence>
<dbReference type="Proteomes" id="UP001633002">
    <property type="component" value="Unassembled WGS sequence"/>
</dbReference>
<reference evidence="1 2" key="1">
    <citation type="submission" date="2024-09" db="EMBL/GenBank/DDBJ databases">
        <title>Chromosome-scale assembly of Riccia sorocarpa.</title>
        <authorList>
            <person name="Paukszto L."/>
        </authorList>
    </citation>
    <scope>NUCLEOTIDE SEQUENCE [LARGE SCALE GENOMIC DNA]</scope>
    <source>
        <strain evidence="1">LP-2024</strain>
        <tissue evidence="1">Aerial parts of the thallus</tissue>
    </source>
</reference>
<keyword evidence="2" id="KW-1185">Reference proteome</keyword>
<name>A0ABD3GE80_9MARC</name>
<dbReference type="AlphaFoldDB" id="A0ABD3GE80"/>
<organism evidence="1 2">
    <name type="scientific">Riccia sorocarpa</name>
    <dbReference type="NCBI Taxonomy" id="122646"/>
    <lineage>
        <taxon>Eukaryota</taxon>
        <taxon>Viridiplantae</taxon>
        <taxon>Streptophyta</taxon>
        <taxon>Embryophyta</taxon>
        <taxon>Marchantiophyta</taxon>
        <taxon>Marchantiopsida</taxon>
        <taxon>Marchantiidae</taxon>
        <taxon>Marchantiales</taxon>
        <taxon>Ricciaceae</taxon>
        <taxon>Riccia</taxon>
    </lineage>
</organism>
<accession>A0ABD3GE80</accession>
<sequence length="192" mass="21159">MDGSLSSTAVNDSERIRRDLERFFGPEEVNNEIDQAAPVNSVPVASEDVIPITTLSPAALFHILEDAGILKLPVPTETEVRELLGIEGPSDVIDGWGVWRTEQIILERDHNVVRLCYRTSRFPLDDTGPQYRSIDTGPQLILTETLWDGTHVPAYLPYGTLLGSEGELYRAGIEVGEQGLVEVEVEVDCSKA</sequence>